<protein>
    <submittedName>
        <fullName evidence="3">SH3 domain-containing protein</fullName>
    </submittedName>
</protein>
<dbReference type="Pfam" id="PF08239">
    <property type="entry name" value="SH3_3"/>
    <property type="match status" value="1"/>
</dbReference>
<dbReference type="AlphaFoldDB" id="A0A5B8ITX5"/>
<evidence type="ECO:0000313" key="4">
    <source>
        <dbReference type="Proteomes" id="UP000318483"/>
    </source>
</evidence>
<dbReference type="PROSITE" id="PS51781">
    <property type="entry name" value="SH3B"/>
    <property type="match status" value="1"/>
</dbReference>
<dbReference type="RefSeq" id="WP_146362756.1">
    <property type="nucleotide sequence ID" value="NZ_CP042261.1"/>
</dbReference>
<feature type="compositionally biased region" description="Polar residues" evidence="1">
    <location>
        <begin position="50"/>
        <end position="60"/>
    </location>
</feature>
<name>A0A5B8ITX5_9RHOB</name>
<accession>A0A5B8ITX5</accession>
<evidence type="ECO:0000313" key="3">
    <source>
        <dbReference type="EMBL" id="QDY68281.1"/>
    </source>
</evidence>
<feature type="region of interest" description="Disordered" evidence="1">
    <location>
        <begin position="24"/>
        <end position="97"/>
    </location>
</feature>
<reference evidence="3 4" key="1">
    <citation type="submission" date="2019-07" db="EMBL/GenBank/DDBJ databases">
        <title>Litoreibacter alkalisoli sp. nov., isolated from saline-alkaline soil.</title>
        <authorList>
            <person name="Wang S."/>
            <person name="Xu L."/>
            <person name="Xing Y.-T."/>
            <person name="Sun J.-Q."/>
        </authorList>
    </citation>
    <scope>NUCLEOTIDE SEQUENCE [LARGE SCALE GENOMIC DNA]</scope>
    <source>
        <strain evidence="3 4">LN3S51</strain>
    </source>
</reference>
<proteinExistence type="predicted"/>
<dbReference type="Gene3D" id="2.30.30.40">
    <property type="entry name" value="SH3 Domains"/>
    <property type="match status" value="1"/>
</dbReference>
<dbReference type="EMBL" id="CP042261">
    <property type="protein sequence ID" value="QDY68281.1"/>
    <property type="molecule type" value="Genomic_DNA"/>
</dbReference>
<evidence type="ECO:0000256" key="1">
    <source>
        <dbReference type="SAM" id="MobiDB-lite"/>
    </source>
</evidence>
<feature type="compositionally biased region" description="Acidic residues" evidence="1">
    <location>
        <begin position="83"/>
        <end position="95"/>
    </location>
</feature>
<dbReference type="InterPro" id="IPR003646">
    <property type="entry name" value="SH3-like_bac-type"/>
</dbReference>
<evidence type="ECO:0000259" key="2">
    <source>
        <dbReference type="PROSITE" id="PS51781"/>
    </source>
</evidence>
<dbReference type="OrthoDB" id="7433551at2"/>
<organism evidence="3 4">
    <name type="scientific">Qingshengfaniella alkalisoli</name>
    <dbReference type="NCBI Taxonomy" id="2599296"/>
    <lineage>
        <taxon>Bacteria</taxon>
        <taxon>Pseudomonadati</taxon>
        <taxon>Pseudomonadota</taxon>
        <taxon>Alphaproteobacteria</taxon>
        <taxon>Rhodobacterales</taxon>
        <taxon>Paracoccaceae</taxon>
        <taxon>Qingshengfaniella</taxon>
    </lineage>
</organism>
<dbReference type="KEGG" id="lit:FPZ52_00695"/>
<dbReference type="Proteomes" id="UP000318483">
    <property type="component" value="Chromosome"/>
</dbReference>
<sequence length="227" mass="23988">MGFKLTVILIGVMFAVMYFSPEPDGPIFNEEPPREPVVAREQPTTDDPALQTQPTATSDPTPQPETEPEVAAASPFGQPTPIESDEAEQQPDGEEGSLSSLALQRLSLDDGNTGAVSLADRVRENSERGILAGVSGTTPVDANVEVEQTSTEPSATTQADTRYARVLGTTVNLRAGPSTIDPVLGQVDAGDRVQLLEGGGNGWARIVNPDTGNPVYMSSQFLEILAQ</sequence>
<gene>
    <name evidence="3" type="ORF">FPZ52_00695</name>
</gene>
<feature type="domain" description="SH3b" evidence="2">
    <location>
        <begin position="159"/>
        <end position="226"/>
    </location>
</feature>
<keyword evidence="4" id="KW-1185">Reference proteome</keyword>